<reference evidence="2 3" key="1">
    <citation type="journal article" date="2024" name="Plant J.">
        <title>Genome sequences and population genomics reveal climatic adaptation and genomic divergence between two closely related sweetgum species.</title>
        <authorList>
            <person name="Xu W.Q."/>
            <person name="Ren C.Q."/>
            <person name="Zhang X.Y."/>
            <person name="Comes H.P."/>
            <person name="Liu X.H."/>
            <person name="Li Y.G."/>
            <person name="Kettle C.J."/>
            <person name="Jalonen R."/>
            <person name="Gaisberger H."/>
            <person name="Ma Y.Z."/>
            <person name="Qiu Y.X."/>
        </authorList>
    </citation>
    <scope>NUCLEOTIDE SEQUENCE [LARGE SCALE GENOMIC DNA]</scope>
    <source>
        <strain evidence="2">Hangzhou</strain>
    </source>
</reference>
<evidence type="ECO:0000259" key="1">
    <source>
        <dbReference type="Pfam" id="PF05699"/>
    </source>
</evidence>
<sequence>MFEEPISWWANHGASTPLSQALAFKLLVQLASSSCSSERNWSTYSSIQSIKRNRLTPKRSEDLVFVHCNLRLMSRKKEEGRIQRGADKVLGPM</sequence>
<dbReference type="GO" id="GO:0046983">
    <property type="term" value="F:protein dimerization activity"/>
    <property type="evidence" value="ECO:0007669"/>
    <property type="project" value="InterPro"/>
</dbReference>
<gene>
    <name evidence="2" type="ORF">L1049_015677</name>
</gene>
<comment type="caution">
    <text evidence="2">The sequence shown here is derived from an EMBL/GenBank/DDBJ whole genome shotgun (WGS) entry which is preliminary data.</text>
</comment>
<proteinExistence type="predicted"/>
<feature type="domain" description="HAT C-terminal dimerisation" evidence="1">
    <location>
        <begin position="3"/>
        <end position="69"/>
    </location>
</feature>
<protein>
    <recommendedName>
        <fullName evidence="1">HAT C-terminal dimerisation domain-containing protein</fullName>
    </recommendedName>
</protein>
<evidence type="ECO:0000313" key="2">
    <source>
        <dbReference type="EMBL" id="KAK9287264.1"/>
    </source>
</evidence>
<accession>A0AAP0RZB6</accession>
<dbReference type="Proteomes" id="UP001415857">
    <property type="component" value="Unassembled WGS sequence"/>
</dbReference>
<dbReference type="Pfam" id="PF05699">
    <property type="entry name" value="Dimer_Tnp_hAT"/>
    <property type="match status" value="1"/>
</dbReference>
<keyword evidence="3" id="KW-1185">Reference proteome</keyword>
<dbReference type="EMBL" id="JBBPBK010000004">
    <property type="protein sequence ID" value="KAK9287264.1"/>
    <property type="molecule type" value="Genomic_DNA"/>
</dbReference>
<dbReference type="InterPro" id="IPR012337">
    <property type="entry name" value="RNaseH-like_sf"/>
</dbReference>
<dbReference type="InterPro" id="IPR008906">
    <property type="entry name" value="HATC_C_dom"/>
</dbReference>
<evidence type="ECO:0000313" key="3">
    <source>
        <dbReference type="Proteomes" id="UP001415857"/>
    </source>
</evidence>
<dbReference type="SUPFAM" id="SSF53098">
    <property type="entry name" value="Ribonuclease H-like"/>
    <property type="match status" value="1"/>
</dbReference>
<dbReference type="AlphaFoldDB" id="A0AAP0RZB6"/>
<organism evidence="2 3">
    <name type="scientific">Liquidambar formosana</name>
    <name type="common">Formosan gum</name>
    <dbReference type="NCBI Taxonomy" id="63359"/>
    <lineage>
        <taxon>Eukaryota</taxon>
        <taxon>Viridiplantae</taxon>
        <taxon>Streptophyta</taxon>
        <taxon>Embryophyta</taxon>
        <taxon>Tracheophyta</taxon>
        <taxon>Spermatophyta</taxon>
        <taxon>Magnoliopsida</taxon>
        <taxon>eudicotyledons</taxon>
        <taxon>Gunneridae</taxon>
        <taxon>Pentapetalae</taxon>
        <taxon>Saxifragales</taxon>
        <taxon>Altingiaceae</taxon>
        <taxon>Liquidambar</taxon>
    </lineage>
</organism>
<name>A0AAP0RZB6_LIQFO</name>